<dbReference type="AlphaFoldDB" id="A0AAJ8LNK2"/>
<evidence type="ECO:0000256" key="5">
    <source>
        <dbReference type="ARBA" id="ARBA00022801"/>
    </source>
</evidence>
<dbReference type="InterPro" id="IPR029071">
    <property type="entry name" value="Ubiquitin-like_domsf"/>
</dbReference>
<proteinExistence type="predicted"/>
<dbReference type="Gene3D" id="3.90.70.10">
    <property type="entry name" value="Cysteine proteinases"/>
    <property type="match status" value="1"/>
</dbReference>
<reference evidence="9" key="2">
    <citation type="submission" date="2024-01" db="EMBL/GenBank/DDBJ databases">
        <title>Comparative genomics of Cryptococcus and Kwoniella reveals pathogenesis evolution and contrasting modes of karyotype evolution via chromosome fusion or intercentromeric recombination.</title>
        <authorList>
            <person name="Coelho M.A."/>
            <person name="David-Palma M."/>
            <person name="Shea T."/>
            <person name="Bowers K."/>
            <person name="McGinley-Smith S."/>
            <person name="Mohammad A.W."/>
            <person name="Gnirke A."/>
            <person name="Yurkov A.M."/>
            <person name="Nowrousian M."/>
            <person name="Sun S."/>
            <person name="Cuomo C.A."/>
            <person name="Heitman J."/>
        </authorList>
    </citation>
    <scope>NUCLEOTIDE SEQUENCE</scope>
    <source>
        <strain evidence="9">CBS 12478</strain>
    </source>
</reference>
<evidence type="ECO:0000256" key="1">
    <source>
        <dbReference type="ARBA" id="ARBA00000707"/>
    </source>
</evidence>
<dbReference type="GO" id="GO:0061136">
    <property type="term" value="P:regulation of proteasomal protein catabolic process"/>
    <property type="evidence" value="ECO:0007669"/>
    <property type="project" value="TreeGrafter"/>
</dbReference>
<dbReference type="InterPro" id="IPR044635">
    <property type="entry name" value="UBP14-like"/>
</dbReference>
<dbReference type="PROSITE" id="PS50053">
    <property type="entry name" value="UBIQUITIN_2"/>
    <property type="match status" value="1"/>
</dbReference>
<comment type="catalytic activity">
    <reaction evidence="1">
        <text>Thiol-dependent hydrolysis of ester, thioester, amide, peptide and isopeptide bonds formed by the C-terminal Gly of ubiquitin (a 76-residue protein attached to proteins as an intracellular targeting signal).</text>
        <dbReference type="EC" id="3.4.19.12"/>
    </reaction>
</comment>
<dbReference type="Proteomes" id="UP000322225">
    <property type="component" value="Chromosome 12"/>
</dbReference>
<dbReference type="GO" id="GO:0043161">
    <property type="term" value="P:proteasome-mediated ubiquitin-dependent protein catabolic process"/>
    <property type="evidence" value="ECO:0007669"/>
    <property type="project" value="InterPro"/>
</dbReference>
<dbReference type="InterPro" id="IPR038765">
    <property type="entry name" value="Papain-like_cys_pep_sf"/>
</dbReference>
<reference evidence="9" key="1">
    <citation type="submission" date="2017-08" db="EMBL/GenBank/DDBJ databases">
        <authorList>
            <person name="Cuomo C."/>
            <person name="Billmyre B."/>
            <person name="Heitman J."/>
        </authorList>
    </citation>
    <scope>NUCLEOTIDE SEQUENCE</scope>
    <source>
        <strain evidence="9">CBS 12478</strain>
    </source>
</reference>
<dbReference type="GO" id="GO:0070628">
    <property type="term" value="F:proteasome binding"/>
    <property type="evidence" value="ECO:0007669"/>
    <property type="project" value="TreeGrafter"/>
</dbReference>
<evidence type="ECO:0000256" key="6">
    <source>
        <dbReference type="ARBA" id="ARBA00022807"/>
    </source>
</evidence>
<keyword evidence="6" id="KW-0788">Thiol protease</keyword>
<gene>
    <name evidence="9" type="ORF">CI109_106511</name>
</gene>
<organism evidence="9 10">
    <name type="scientific">Kwoniella shandongensis</name>
    <dbReference type="NCBI Taxonomy" id="1734106"/>
    <lineage>
        <taxon>Eukaryota</taxon>
        <taxon>Fungi</taxon>
        <taxon>Dikarya</taxon>
        <taxon>Basidiomycota</taxon>
        <taxon>Agaricomycotina</taxon>
        <taxon>Tremellomycetes</taxon>
        <taxon>Tremellales</taxon>
        <taxon>Cryptococcaceae</taxon>
        <taxon>Kwoniella</taxon>
    </lineage>
</organism>
<dbReference type="EMBL" id="CP144062">
    <property type="protein sequence ID" value="WWD22023.1"/>
    <property type="molecule type" value="Genomic_DNA"/>
</dbReference>
<name>A0AAJ8LNK2_9TREE</name>
<dbReference type="Gene3D" id="3.10.20.90">
    <property type="entry name" value="Phosphatidylinositol 3-kinase Catalytic Subunit, Chain A, domain 1"/>
    <property type="match status" value="1"/>
</dbReference>
<dbReference type="SUPFAM" id="SSF54001">
    <property type="entry name" value="Cysteine proteinases"/>
    <property type="match status" value="1"/>
</dbReference>
<feature type="region of interest" description="Disordered" evidence="7">
    <location>
        <begin position="156"/>
        <end position="189"/>
    </location>
</feature>
<evidence type="ECO:0000313" key="10">
    <source>
        <dbReference type="Proteomes" id="UP000322225"/>
    </source>
</evidence>
<evidence type="ECO:0000256" key="4">
    <source>
        <dbReference type="ARBA" id="ARBA00022786"/>
    </source>
</evidence>
<dbReference type="RefSeq" id="XP_065823920.1">
    <property type="nucleotide sequence ID" value="XM_065967848.1"/>
</dbReference>
<dbReference type="PANTHER" id="PTHR43982:SF1">
    <property type="entry name" value="UBIQUITIN CARBOXYL-TERMINAL HYDROLASE 14"/>
    <property type="match status" value="1"/>
</dbReference>
<dbReference type="KEGG" id="ksn:43587993"/>
<dbReference type="InterPro" id="IPR000626">
    <property type="entry name" value="Ubiquitin-like_dom"/>
</dbReference>
<keyword evidence="3" id="KW-0645">Protease</keyword>
<keyword evidence="10" id="KW-1185">Reference proteome</keyword>
<protein>
    <recommendedName>
        <fullName evidence="2">ubiquitinyl hydrolase 1</fullName>
        <ecNumber evidence="2">3.4.19.12</ecNumber>
    </recommendedName>
</protein>
<feature type="compositionally biased region" description="Basic residues" evidence="7">
    <location>
        <begin position="170"/>
        <end position="179"/>
    </location>
</feature>
<dbReference type="EC" id="3.4.19.12" evidence="2"/>
<dbReference type="GO" id="GO:0004843">
    <property type="term" value="F:cysteine-type deubiquitinase activity"/>
    <property type="evidence" value="ECO:0007669"/>
    <property type="project" value="UniProtKB-EC"/>
</dbReference>
<evidence type="ECO:0000256" key="3">
    <source>
        <dbReference type="ARBA" id="ARBA00022670"/>
    </source>
</evidence>
<dbReference type="PANTHER" id="PTHR43982">
    <property type="entry name" value="UBIQUITIN CARBOXYL-TERMINAL HYDROLASE"/>
    <property type="match status" value="1"/>
</dbReference>
<dbReference type="GeneID" id="43587993"/>
<dbReference type="Pfam" id="PF00240">
    <property type="entry name" value="ubiquitin"/>
    <property type="match status" value="1"/>
</dbReference>
<dbReference type="SUPFAM" id="SSF54236">
    <property type="entry name" value="Ubiquitin-like"/>
    <property type="match status" value="1"/>
</dbReference>
<keyword evidence="5" id="KW-0378">Hydrolase</keyword>
<keyword evidence="4" id="KW-0833">Ubl conjugation pathway</keyword>
<feature type="domain" description="Ubiquitin-like" evidence="8">
    <location>
        <begin position="13"/>
        <end position="72"/>
    </location>
</feature>
<accession>A0AAJ8LNK2</accession>
<sequence>MVCRQERLRVCGVNVKHAGKAYSIDLDDTKSLESLKDAVFKVTGVPVDRMKIMIKGTLIKNDADLTRLAIKPVRQQYHKVIPRIAHIVETGAGDNADIRFSTASAVPEARLTVSLKNLYAGLEKTQNAVPPFALLNNLRLLAPQFAEQDSQGNFSQQGRFGAAWEPPSKHGWHTGRRQAHGGGNESKSLNQEIEKTSPSLNRMAQYSQDIQKKAKIMRKVKFPLQLDVSELPVNSAVKQILKERDDRAKLSKRSVGKIDNGQSDEIAVRAEERLRVNRAGGVSHDTYSVLDNPSGMYELWGHYIGWARKESNVPTPSGEEEWFKYDGALLEISDIADVLDDKVSVVKA</sequence>
<evidence type="ECO:0000256" key="2">
    <source>
        <dbReference type="ARBA" id="ARBA00012759"/>
    </source>
</evidence>
<evidence type="ECO:0000259" key="8">
    <source>
        <dbReference type="PROSITE" id="PS50053"/>
    </source>
</evidence>
<evidence type="ECO:0000256" key="7">
    <source>
        <dbReference type="SAM" id="MobiDB-lite"/>
    </source>
</evidence>
<evidence type="ECO:0000313" key="9">
    <source>
        <dbReference type="EMBL" id="WWD22023.1"/>
    </source>
</evidence>
<dbReference type="GO" id="GO:0016579">
    <property type="term" value="P:protein deubiquitination"/>
    <property type="evidence" value="ECO:0007669"/>
    <property type="project" value="InterPro"/>
</dbReference>